<dbReference type="Proteomes" id="UP000051581">
    <property type="component" value="Unassembled WGS sequence"/>
</dbReference>
<evidence type="ECO:0000256" key="3">
    <source>
        <dbReference type="ARBA" id="ARBA00022576"/>
    </source>
</evidence>
<dbReference type="Pfam" id="PF00155">
    <property type="entry name" value="Aminotran_1_2"/>
    <property type="match status" value="1"/>
</dbReference>
<reference evidence="9 10" key="1">
    <citation type="journal article" date="2015" name="Genome Announc.">
        <title>Expanding the biotechnology potential of lactobacilli through comparative genomics of 213 strains and associated genera.</title>
        <authorList>
            <person name="Sun Z."/>
            <person name="Harris H.M."/>
            <person name="McCann A."/>
            <person name="Guo C."/>
            <person name="Argimon S."/>
            <person name="Zhang W."/>
            <person name="Yang X."/>
            <person name="Jeffery I.B."/>
            <person name="Cooney J.C."/>
            <person name="Kagawa T.F."/>
            <person name="Liu W."/>
            <person name="Song Y."/>
            <person name="Salvetti E."/>
            <person name="Wrobel A."/>
            <person name="Rasinkangas P."/>
            <person name="Parkhill J."/>
            <person name="Rea M.C."/>
            <person name="O'Sullivan O."/>
            <person name="Ritari J."/>
            <person name="Douillard F.P."/>
            <person name="Paul Ross R."/>
            <person name="Yang R."/>
            <person name="Briner A.E."/>
            <person name="Felis G.E."/>
            <person name="de Vos W.M."/>
            <person name="Barrangou R."/>
            <person name="Klaenhammer T.R."/>
            <person name="Caufield P.W."/>
            <person name="Cui Y."/>
            <person name="Zhang H."/>
            <person name="O'Toole P.W."/>
        </authorList>
    </citation>
    <scope>NUCLEOTIDE SEQUENCE [LARGE SCALE GENOMIC DNA]</scope>
    <source>
        <strain evidence="9 10">DSM 19904</strain>
    </source>
</reference>
<dbReference type="NCBIfam" id="TIGR01141">
    <property type="entry name" value="hisC"/>
    <property type="match status" value="1"/>
</dbReference>
<evidence type="ECO:0000256" key="4">
    <source>
        <dbReference type="ARBA" id="ARBA00022679"/>
    </source>
</evidence>
<keyword evidence="6 7" id="KW-0368">Histidine biosynthesis</keyword>
<comment type="caution">
    <text evidence="9">The sequence shown here is derived from an EMBL/GenBank/DDBJ whole genome shotgun (WGS) entry which is preliminary data.</text>
</comment>
<dbReference type="GO" id="GO:0000105">
    <property type="term" value="P:L-histidine biosynthetic process"/>
    <property type="evidence" value="ECO:0007669"/>
    <property type="project" value="UniProtKB-UniRule"/>
</dbReference>
<accession>A0A0R1KZ36</accession>
<comment type="cofactor">
    <cofactor evidence="1 7">
        <name>pyridoxal 5'-phosphate</name>
        <dbReference type="ChEBI" id="CHEBI:597326"/>
    </cofactor>
</comment>
<evidence type="ECO:0000256" key="2">
    <source>
        <dbReference type="ARBA" id="ARBA00011738"/>
    </source>
</evidence>
<comment type="catalytic activity">
    <reaction evidence="7">
        <text>L-histidinol phosphate + 2-oxoglutarate = 3-(imidazol-4-yl)-2-oxopropyl phosphate + L-glutamate</text>
        <dbReference type="Rhea" id="RHEA:23744"/>
        <dbReference type="ChEBI" id="CHEBI:16810"/>
        <dbReference type="ChEBI" id="CHEBI:29985"/>
        <dbReference type="ChEBI" id="CHEBI:57766"/>
        <dbReference type="ChEBI" id="CHEBI:57980"/>
        <dbReference type="EC" id="2.6.1.9"/>
    </reaction>
</comment>
<gene>
    <name evidence="7" type="primary">hisC</name>
    <name evidence="9" type="ORF">FD17_GL001965</name>
</gene>
<evidence type="ECO:0000256" key="5">
    <source>
        <dbReference type="ARBA" id="ARBA00022898"/>
    </source>
</evidence>
<comment type="pathway">
    <text evidence="7">Amino-acid biosynthesis; L-histidine biosynthesis; L-histidine from 5-phospho-alpha-D-ribose 1-diphosphate: step 7/9.</text>
</comment>
<dbReference type="EC" id="2.6.1.9" evidence="7"/>
<dbReference type="SUPFAM" id="SSF53383">
    <property type="entry name" value="PLP-dependent transferases"/>
    <property type="match status" value="1"/>
</dbReference>
<dbReference type="UniPathway" id="UPA00031">
    <property type="reaction ID" value="UER00012"/>
</dbReference>
<evidence type="ECO:0000313" key="10">
    <source>
        <dbReference type="Proteomes" id="UP000051581"/>
    </source>
</evidence>
<dbReference type="PANTHER" id="PTHR43643:SF3">
    <property type="entry name" value="HISTIDINOL-PHOSPHATE AMINOTRANSFERASE"/>
    <property type="match status" value="1"/>
</dbReference>
<dbReference type="HAMAP" id="MF_01023">
    <property type="entry name" value="HisC_aminotrans_2"/>
    <property type="match status" value="1"/>
</dbReference>
<dbReference type="InterPro" id="IPR005861">
    <property type="entry name" value="HisP_aminotrans"/>
</dbReference>
<dbReference type="InterPro" id="IPR004839">
    <property type="entry name" value="Aminotransferase_I/II_large"/>
</dbReference>
<comment type="subunit">
    <text evidence="2 7">Homodimer.</text>
</comment>
<evidence type="ECO:0000256" key="7">
    <source>
        <dbReference type="HAMAP-Rule" id="MF_01023"/>
    </source>
</evidence>
<keyword evidence="3 7" id="KW-0032">Aminotransferase</keyword>
<protein>
    <recommendedName>
        <fullName evidence="7">Histidinol-phosphate aminotransferase</fullName>
        <ecNumber evidence="7">2.6.1.9</ecNumber>
    </recommendedName>
    <alternativeName>
        <fullName evidence="7">Imidazole acetol-phosphate transaminase</fullName>
    </alternativeName>
</protein>
<organism evidence="9 10">
    <name type="scientific">Lentilactobacillus sunkii DSM 19904</name>
    <dbReference type="NCBI Taxonomy" id="1423808"/>
    <lineage>
        <taxon>Bacteria</taxon>
        <taxon>Bacillati</taxon>
        <taxon>Bacillota</taxon>
        <taxon>Bacilli</taxon>
        <taxon>Lactobacillales</taxon>
        <taxon>Lactobacillaceae</taxon>
        <taxon>Lentilactobacillus</taxon>
    </lineage>
</organism>
<dbReference type="Gene3D" id="3.40.640.10">
    <property type="entry name" value="Type I PLP-dependent aspartate aminotransferase-like (Major domain)"/>
    <property type="match status" value="1"/>
</dbReference>
<dbReference type="PANTHER" id="PTHR43643">
    <property type="entry name" value="HISTIDINOL-PHOSPHATE AMINOTRANSFERASE 2"/>
    <property type="match status" value="1"/>
</dbReference>
<dbReference type="OrthoDB" id="9813612at2"/>
<evidence type="ECO:0000256" key="6">
    <source>
        <dbReference type="ARBA" id="ARBA00023102"/>
    </source>
</evidence>
<dbReference type="RefSeq" id="WP_057824070.1">
    <property type="nucleotide sequence ID" value="NZ_AZEA01000004.1"/>
</dbReference>
<feature type="modified residue" description="N6-(pyridoxal phosphate)lysine" evidence="7">
    <location>
        <position position="222"/>
    </location>
</feature>
<proteinExistence type="inferred from homology"/>
<sequence>MVKEAVKHLEPYVPELTLEQLKQQKGLKKLVRLSANENAYGTSPDVAKALDKWHYADSNLYPDSNAEELREIIASQFDIKPNKLIFGNGLDEIIELLSRVILEPGDEVLDPEPTFSEYALHSEIEGAKLKSVPLDESGRIDLNALTREITPKTKMIWLCNPNNPTGTFLEPKAIRSFIAEVSKSVTVIVDEAYIDFTGNARDSVVPLTAEFENLVVLRTFSKAYGLANFRVGFAICSEPLIGYLQAVRLPYNLSTFAEIAATAAFKDQSFVAGAVKKIIDERQKWEHFLIKSGLPFYDSATNFIFFQVKGGDANALHEFLLENGYLLRNGLRKDWLRVTIGRPEDNQAVQTLITKFLGQ</sequence>
<dbReference type="InterPro" id="IPR015421">
    <property type="entry name" value="PyrdxlP-dep_Trfase_major"/>
</dbReference>
<name>A0A0R1KZ36_9LACO</name>
<dbReference type="InterPro" id="IPR015422">
    <property type="entry name" value="PyrdxlP-dep_Trfase_small"/>
</dbReference>
<dbReference type="AlphaFoldDB" id="A0A0R1KZ36"/>
<evidence type="ECO:0000313" key="9">
    <source>
        <dbReference type="EMBL" id="KRK89006.1"/>
    </source>
</evidence>
<dbReference type="Gene3D" id="3.90.1150.10">
    <property type="entry name" value="Aspartate Aminotransferase, domain 1"/>
    <property type="match status" value="1"/>
</dbReference>
<evidence type="ECO:0000256" key="1">
    <source>
        <dbReference type="ARBA" id="ARBA00001933"/>
    </source>
</evidence>
<dbReference type="EMBL" id="AZEA01000004">
    <property type="protein sequence ID" value="KRK89006.1"/>
    <property type="molecule type" value="Genomic_DNA"/>
</dbReference>
<keyword evidence="4 7" id="KW-0808">Transferase</keyword>
<keyword evidence="7" id="KW-0028">Amino-acid biosynthesis</keyword>
<dbReference type="PATRIC" id="fig|1423808.3.peg.1991"/>
<comment type="similarity">
    <text evidence="7">Belongs to the class-II pyridoxal-phosphate-dependent aminotransferase family. Histidinol-phosphate aminotransferase subfamily.</text>
</comment>
<keyword evidence="5 7" id="KW-0663">Pyridoxal phosphate</keyword>
<dbReference type="InterPro" id="IPR050106">
    <property type="entry name" value="HistidinolP_aminotransfase"/>
</dbReference>
<dbReference type="InterPro" id="IPR015424">
    <property type="entry name" value="PyrdxlP-dep_Trfase"/>
</dbReference>
<dbReference type="GO" id="GO:0030170">
    <property type="term" value="F:pyridoxal phosphate binding"/>
    <property type="evidence" value="ECO:0007669"/>
    <property type="project" value="InterPro"/>
</dbReference>
<dbReference type="CDD" id="cd00609">
    <property type="entry name" value="AAT_like"/>
    <property type="match status" value="1"/>
</dbReference>
<keyword evidence="10" id="KW-1185">Reference proteome</keyword>
<dbReference type="GO" id="GO:0004400">
    <property type="term" value="F:histidinol-phosphate transaminase activity"/>
    <property type="evidence" value="ECO:0007669"/>
    <property type="project" value="UniProtKB-UniRule"/>
</dbReference>
<feature type="domain" description="Aminotransferase class I/classII large" evidence="8">
    <location>
        <begin position="29"/>
        <end position="346"/>
    </location>
</feature>
<evidence type="ECO:0000259" key="8">
    <source>
        <dbReference type="Pfam" id="PF00155"/>
    </source>
</evidence>